<dbReference type="CTD" id="132001"/>
<evidence type="ECO:0000256" key="4">
    <source>
        <dbReference type="ARBA" id="ARBA00005119"/>
    </source>
</evidence>
<dbReference type="GO" id="GO:0016024">
    <property type="term" value="P:CDP-diacylglycerol biosynthetic process"/>
    <property type="evidence" value="ECO:0007669"/>
    <property type="project" value="UniProtKB-UniRule"/>
</dbReference>
<keyword evidence="16 21" id="KW-0472">Membrane</keyword>
<evidence type="ECO:0000256" key="21">
    <source>
        <dbReference type="PIRNR" id="PIRNR028840"/>
    </source>
</evidence>
<keyword evidence="13 21" id="KW-0460">Magnesium</keyword>
<evidence type="ECO:0000256" key="6">
    <source>
        <dbReference type="ARBA" id="ARBA00005458"/>
    </source>
</evidence>
<evidence type="ECO:0000256" key="7">
    <source>
        <dbReference type="ARBA" id="ARBA00012487"/>
    </source>
</evidence>
<dbReference type="PANTHER" id="PTHR13619">
    <property type="entry name" value="PHOSPHATIDATE CYTIDYLYLTRANSFERASE, MITOCHONDRIAL"/>
    <property type="match status" value="1"/>
</dbReference>
<dbReference type="Pfam" id="PF09139">
    <property type="entry name" value="Tam41_Mmp37"/>
    <property type="match status" value="1"/>
</dbReference>
<dbReference type="EC" id="2.7.7.41" evidence="7 21"/>
<evidence type="ECO:0000256" key="9">
    <source>
        <dbReference type="ARBA" id="ARBA00022516"/>
    </source>
</evidence>
<comment type="pathway">
    <text evidence="4 21">Phospholipid metabolism; CDP-diacylglycerol biosynthesis; CDP-diacylglycerol from sn-glycerol 3-phosphate: step 3/3.</text>
</comment>
<keyword evidence="9 21" id="KW-0444">Lipid biosynthesis</keyword>
<evidence type="ECO:0000256" key="10">
    <source>
        <dbReference type="ARBA" id="ARBA00022679"/>
    </source>
</evidence>
<evidence type="ECO:0000256" key="20">
    <source>
        <dbReference type="ARBA" id="ARBA00031502"/>
    </source>
</evidence>
<dbReference type="OrthoDB" id="341477at2759"/>
<keyword evidence="14 21" id="KW-0443">Lipid metabolism</keyword>
<evidence type="ECO:0000256" key="18">
    <source>
        <dbReference type="ARBA" id="ARBA00023264"/>
    </source>
</evidence>
<comment type="similarity">
    <text evidence="6 21">Belongs to the TAM41 family.</text>
</comment>
<evidence type="ECO:0000256" key="2">
    <source>
        <dbReference type="ARBA" id="ARBA00003203"/>
    </source>
</evidence>
<evidence type="ECO:0000256" key="19">
    <source>
        <dbReference type="ARBA" id="ARBA00029893"/>
    </source>
</evidence>
<keyword evidence="17 21" id="KW-0594">Phospholipid biosynthesis</keyword>
<evidence type="ECO:0000256" key="14">
    <source>
        <dbReference type="ARBA" id="ARBA00023098"/>
    </source>
</evidence>
<evidence type="ECO:0000256" key="13">
    <source>
        <dbReference type="ARBA" id="ARBA00022842"/>
    </source>
</evidence>
<evidence type="ECO:0000256" key="3">
    <source>
        <dbReference type="ARBA" id="ARBA00004443"/>
    </source>
</evidence>
<sequence length="342" mass="38671">MLPALESTGFTLRKILSCFPQDLSLAFAYGSGVFRQTGTSPSQSQSNMVDFVFAVDDPVTWHGMNIRLNRSHYSFMKYFGPKKISGLQDNYGAGVYYNTLVPCDDKIIKYGVVSTETLIKDLLHWKSLYMAGRLHKPVRILAQNENERLQTALKSNLRSALAVAFLMLPESFSEEDLYLQVAGLSYFGDFRMIIGEDKSKVLNIVKPNMLHFRNLYKNILHDCPDVIYKQHQGKLEIDKSPEGQLTKLMSLPMNLQQQITTLIETPGKNRDVEEILLQIAQDPECGIVVKHGVCEIVKSSSLSQSAKGILTAGIRKTVAYSLKKLYKMCRGHQRKKTQNFSF</sequence>
<keyword evidence="22" id="KW-1185">Reference proteome</keyword>
<organism evidence="22 23">
    <name type="scientific">Geotrypetes seraphini</name>
    <name type="common">Gaboon caecilian</name>
    <name type="synonym">Caecilia seraphini</name>
    <dbReference type="NCBI Taxonomy" id="260995"/>
    <lineage>
        <taxon>Eukaryota</taxon>
        <taxon>Metazoa</taxon>
        <taxon>Chordata</taxon>
        <taxon>Craniata</taxon>
        <taxon>Vertebrata</taxon>
        <taxon>Euteleostomi</taxon>
        <taxon>Amphibia</taxon>
        <taxon>Gymnophiona</taxon>
        <taxon>Geotrypetes</taxon>
    </lineage>
</organism>
<keyword evidence="12 21" id="KW-0999">Mitochondrion inner membrane</keyword>
<dbReference type="GO" id="GO:0032049">
    <property type="term" value="P:cardiolipin biosynthetic process"/>
    <property type="evidence" value="ECO:0007669"/>
    <property type="project" value="UniProtKB-UniRule"/>
</dbReference>
<evidence type="ECO:0000313" key="23">
    <source>
        <dbReference type="RefSeq" id="XP_033782175.1"/>
    </source>
</evidence>
<dbReference type="GO" id="GO:0004605">
    <property type="term" value="F:phosphatidate cytidylyltransferase activity"/>
    <property type="evidence" value="ECO:0007669"/>
    <property type="project" value="UniProtKB-UniRule"/>
</dbReference>
<evidence type="ECO:0000256" key="15">
    <source>
        <dbReference type="ARBA" id="ARBA00023128"/>
    </source>
</evidence>
<evidence type="ECO:0000256" key="8">
    <source>
        <dbReference type="ARBA" id="ARBA00018337"/>
    </source>
</evidence>
<comment type="function">
    <text evidence="2 21">Catalyzes the conversion of phosphatidic acid (PA) to CDP-diacylglycerol (CDP-DAG), an essential intermediate in the synthesis of phosphatidylglycerol, cardiolipin and phosphatidylinositol.</text>
</comment>
<gene>
    <name evidence="23" type="primary">TAMM41</name>
</gene>
<evidence type="ECO:0000256" key="5">
    <source>
        <dbReference type="ARBA" id="ARBA00005189"/>
    </source>
</evidence>
<evidence type="ECO:0000256" key="11">
    <source>
        <dbReference type="ARBA" id="ARBA00022695"/>
    </source>
</evidence>
<keyword evidence="15 21" id="KW-0496">Mitochondrion</keyword>
<evidence type="ECO:0000256" key="1">
    <source>
        <dbReference type="ARBA" id="ARBA00001946"/>
    </source>
</evidence>
<dbReference type="KEGG" id="gsh:117351240"/>
<keyword evidence="18 21" id="KW-1208">Phospholipid metabolism</keyword>
<protein>
    <recommendedName>
        <fullName evidence="8 21">Phosphatidate cytidylyltransferase, mitochondrial</fullName>
        <ecNumber evidence="7 21">2.7.7.41</ecNumber>
    </recommendedName>
    <alternativeName>
        <fullName evidence="19 21">CDP-diacylglycerol synthase</fullName>
    </alternativeName>
    <alternativeName>
        <fullName evidence="20 21">Mitochondrial translocator assembly and maintenance protein 41 homolog</fullName>
    </alternativeName>
</protein>
<dbReference type="GO" id="GO:0005743">
    <property type="term" value="C:mitochondrial inner membrane"/>
    <property type="evidence" value="ECO:0007669"/>
    <property type="project" value="UniProtKB-SubCell"/>
</dbReference>
<dbReference type="GeneID" id="117351240"/>
<dbReference type="PIRSF" id="PIRSF028840">
    <property type="entry name" value="Mmp37"/>
    <property type="match status" value="1"/>
</dbReference>
<dbReference type="InterPro" id="IPR015222">
    <property type="entry name" value="Tam41"/>
</dbReference>
<evidence type="ECO:0000313" key="22">
    <source>
        <dbReference type="Proteomes" id="UP000515159"/>
    </source>
</evidence>
<dbReference type="InParanoid" id="A0A6P8PKR5"/>
<keyword evidence="11 21" id="KW-0548">Nucleotidyltransferase</keyword>
<proteinExistence type="inferred from homology"/>
<comment type="subcellular location">
    <subcellularLocation>
        <location evidence="3 21">Mitochondrion inner membrane</location>
        <topology evidence="3 21">Peripheral membrane protein</topology>
        <orientation evidence="3 21">Matrix side</orientation>
    </subcellularLocation>
</comment>
<dbReference type="RefSeq" id="XP_033782175.1">
    <property type="nucleotide sequence ID" value="XM_033926284.1"/>
</dbReference>
<accession>A0A6P8PKR5</accession>
<comment type="cofactor">
    <cofactor evidence="1 21">
        <name>Mg(2+)</name>
        <dbReference type="ChEBI" id="CHEBI:18420"/>
    </cofactor>
</comment>
<name>A0A6P8PKR5_GEOSA</name>
<dbReference type="PANTHER" id="PTHR13619:SF0">
    <property type="entry name" value="PHOSPHATIDATE CYTIDYLYLTRANSFERASE, MITOCHONDRIAL"/>
    <property type="match status" value="1"/>
</dbReference>
<keyword evidence="10 21" id="KW-0808">Transferase</keyword>
<evidence type="ECO:0000256" key="12">
    <source>
        <dbReference type="ARBA" id="ARBA00022792"/>
    </source>
</evidence>
<reference evidence="23" key="1">
    <citation type="submission" date="2025-08" db="UniProtKB">
        <authorList>
            <consortium name="RefSeq"/>
        </authorList>
    </citation>
    <scope>IDENTIFICATION</scope>
</reference>
<dbReference type="FunCoup" id="A0A6P8PKR5">
    <property type="interactions" value="1542"/>
</dbReference>
<comment type="catalytic activity">
    <reaction evidence="21">
        <text>a 1,2-diacyl-sn-glycero-3-phosphate + CTP + H(+) = a CDP-1,2-diacyl-sn-glycerol + diphosphate</text>
        <dbReference type="Rhea" id="RHEA:16229"/>
        <dbReference type="ChEBI" id="CHEBI:15378"/>
        <dbReference type="ChEBI" id="CHEBI:33019"/>
        <dbReference type="ChEBI" id="CHEBI:37563"/>
        <dbReference type="ChEBI" id="CHEBI:58332"/>
        <dbReference type="ChEBI" id="CHEBI:58608"/>
        <dbReference type="EC" id="2.7.7.41"/>
    </reaction>
</comment>
<evidence type="ECO:0000256" key="17">
    <source>
        <dbReference type="ARBA" id="ARBA00023209"/>
    </source>
</evidence>
<comment type="pathway">
    <text evidence="5">Lipid metabolism.</text>
</comment>
<dbReference type="Proteomes" id="UP000515159">
    <property type="component" value="Chromosome 17"/>
</dbReference>
<dbReference type="AlphaFoldDB" id="A0A6P8PKR5"/>
<dbReference type="UniPathway" id="UPA00557">
    <property type="reaction ID" value="UER00614"/>
</dbReference>
<evidence type="ECO:0000256" key="16">
    <source>
        <dbReference type="ARBA" id="ARBA00023136"/>
    </source>
</evidence>